<dbReference type="Pfam" id="PF01419">
    <property type="entry name" value="Jacalin"/>
    <property type="match status" value="1"/>
</dbReference>
<evidence type="ECO:0000313" key="3">
    <source>
        <dbReference type="EMBL" id="KAB5588286.1"/>
    </source>
</evidence>
<dbReference type="InterPro" id="IPR001229">
    <property type="entry name" value="Jacalin-like_lectin_dom"/>
</dbReference>
<dbReference type="PROSITE" id="PS51752">
    <property type="entry name" value="JACALIN_LECTIN"/>
    <property type="match status" value="1"/>
</dbReference>
<keyword evidence="3" id="KW-0255">Endonuclease</keyword>
<dbReference type="SUPFAM" id="SSF51101">
    <property type="entry name" value="Mannose-binding lectins"/>
    <property type="match status" value="1"/>
</dbReference>
<sequence length="186" mass="20113">MFRISSLLLLVVSVFCFHLVHGAPQLLPRFNWGKGAMWGSEEHGTWFDDSGDLKTFGNPRLISVTLRGGDRLDAISYTVTDDSKIRAVNYHHGGGGGSELKFDFAANEYVTSVTVCTGRTGRPGAKHTRISGIQIFTNIANHGIGVGSLGGSSCVNHPLEANKRLIGFFGRQGDEIDAVGLVFKYV</sequence>
<evidence type="ECO:0000259" key="2">
    <source>
        <dbReference type="PROSITE" id="PS51752"/>
    </source>
</evidence>
<dbReference type="EMBL" id="SSOP01000500">
    <property type="protein sequence ID" value="KAB5588286.1"/>
    <property type="molecule type" value="Genomic_DNA"/>
</dbReference>
<dbReference type="PANTHER" id="PTHR46506">
    <property type="entry name" value="OS05G0143600 PROTEIN"/>
    <property type="match status" value="1"/>
</dbReference>
<evidence type="ECO:0000313" key="4">
    <source>
        <dbReference type="Proteomes" id="UP000383932"/>
    </source>
</evidence>
<dbReference type="GO" id="GO:0004519">
    <property type="term" value="F:endonuclease activity"/>
    <property type="evidence" value="ECO:0007669"/>
    <property type="project" value="UniProtKB-KW"/>
</dbReference>
<organism evidence="3 4">
    <name type="scientific">Ceratobasidium theobromae</name>
    <dbReference type="NCBI Taxonomy" id="1582974"/>
    <lineage>
        <taxon>Eukaryota</taxon>
        <taxon>Fungi</taxon>
        <taxon>Dikarya</taxon>
        <taxon>Basidiomycota</taxon>
        <taxon>Agaricomycotina</taxon>
        <taxon>Agaricomycetes</taxon>
        <taxon>Cantharellales</taxon>
        <taxon>Ceratobasidiaceae</taxon>
        <taxon>Ceratobasidium</taxon>
    </lineage>
</organism>
<name>A0A5N5QA56_9AGAM</name>
<protein>
    <submittedName>
        <fullName evidence="3">Putative effector protein/endonuclease</fullName>
    </submittedName>
</protein>
<keyword evidence="4" id="KW-1185">Reference proteome</keyword>
<feature type="chain" id="PRO_5024347319" evidence="1">
    <location>
        <begin position="23"/>
        <end position="186"/>
    </location>
</feature>
<reference evidence="3 4" key="1">
    <citation type="journal article" date="2019" name="Fungal Biol. Biotechnol.">
        <title>Draft genome sequence of fastidious pathogen Ceratobasidium theobromae, which causes vascular-streak dieback in Theobroma cacao.</title>
        <authorList>
            <person name="Ali S.S."/>
            <person name="Asman A."/>
            <person name="Shao J."/>
            <person name="Firmansyah A.P."/>
            <person name="Susilo A.W."/>
            <person name="Rosmana A."/>
            <person name="McMahon P."/>
            <person name="Junaid M."/>
            <person name="Guest D."/>
            <person name="Kheng T.Y."/>
            <person name="Meinhardt L.W."/>
            <person name="Bailey B.A."/>
        </authorList>
    </citation>
    <scope>NUCLEOTIDE SEQUENCE [LARGE SCALE GENOMIC DNA]</scope>
    <source>
        <strain evidence="3 4">CT2</strain>
    </source>
</reference>
<feature type="domain" description="Jacalin-type lectin" evidence="2">
    <location>
        <begin position="32"/>
        <end position="185"/>
    </location>
</feature>
<comment type="caution">
    <text evidence="3">The sequence shown here is derived from an EMBL/GenBank/DDBJ whole genome shotgun (WGS) entry which is preliminary data.</text>
</comment>
<accession>A0A5N5QA56</accession>
<evidence type="ECO:0000256" key="1">
    <source>
        <dbReference type="SAM" id="SignalP"/>
    </source>
</evidence>
<feature type="signal peptide" evidence="1">
    <location>
        <begin position="1"/>
        <end position="22"/>
    </location>
</feature>
<keyword evidence="3" id="KW-0540">Nuclease</keyword>
<keyword evidence="1" id="KW-0732">Signal</keyword>
<dbReference type="AlphaFoldDB" id="A0A5N5QA56"/>
<proteinExistence type="predicted"/>
<dbReference type="InterPro" id="IPR036404">
    <property type="entry name" value="Jacalin-like_lectin_dom_sf"/>
</dbReference>
<keyword evidence="3" id="KW-0378">Hydrolase</keyword>
<dbReference type="OrthoDB" id="3587058at2759"/>
<gene>
    <name evidence="3" type="ORF">CTheo_8271</name>
</gene>
<dbReference type="Proteomes" id="UP000383932">
    <property type="component" value="Unassembled WGS sequence"/>
</dbReference>
<dbReference type="Gene3D" id="2.100.10.30">
    <property type="entry name" value="Jacalin-like lectin domain"/>
    <property type="match status" value="1"/>
</dbReference>
<dbReference type="SMART" id="SM00915">
    <property type="entry name" value="Jacalin"/>
    <property type="match status" value="1"/>
</dbReference>